<sequence length="371" mass="41208">MSVTQIWGIVLLSEADKNTTESNDASYAYYKCVIPLTHSKISATVRLHTSSLATAFTNDITVLLYGHFTYSSCRGLLIEALRLISFPYPIANEPVYCNLFIPRFTIIGYVIGHPSNKDHAVMFTVTSISYVFGSYQSVTVIAVIAPGVHWPKGPPIPKPQSPVHIMGTLQRIEKASGTPIILVDDMTLEIGNVKIRNLSTQAFETLNPMTLRDGISPDSGYDYEPSSIALGAVNDYGLQEYSVKNGKTQYNLNVQHSEYQKTLLIDTQTNLIPLSAEQKLTPPESFSAGIGRLINNNKLFSKFIRRPVPLEGQLYLADISVVSDYTYYRQGTKGSLSRKRDGMKGKSKKSAPDTRLFPVNTLDKWVIKKIN</sequence>
<evidence type="ECO:0000313" key="1">
    <source>
        <dbReference type="EMBL" id="KIJ44617.1"/>
    </source>
</evidence>
<reference evidence="1 2" key="1">
    <citation type="submission" date="2014-06" db="EMBL/GenBank/DDBJ databases">
        <title>Evolutionary Origins and Diversification of the Mycorrhizal Mutualists.</title>
        <authorList>
            <consortium name="DOE Joint Genome Institute"/>
            <consortium name="Mycorrhizal Genomics Consortium"/>
            <person name="Kohler A."/>
            <person name="Kuo A."/>
            <person name="Nagy L.G."/>
            <person name="Floudas D."/>
            <person name="Copeland A."/>
            <person name="Barry K.W."/>
            <person name="Cichocki N."/>
            <person name="Veneault-Fourrey C."/>
            <person name="LaButti K."/>
            <person name="Lindquist E.A."/>
            <person name="Lipzen A."/>
            <person name="Lundell T."/>
            <person name="Morin E."/>
            <person name="Murat C."/>
            <person name="Riley R."/>
            <person name="Ohm R."/>
            <person name="Sun H."/>
            <person name="Tunlid A."/>
            <person name="Henrissat B."/>
            <person name="Grigoriev I.V."/>
            <person name="Hibbett D.S."/>
            <person name="Martin F."/>
        </authorList>
    </citation>
    <scope>NUCLEOTIDE SEQUENCE [LARGE SCALE GENOMIC DNA]</scope>
    <source>
        <strain evidence="1 2">SS14</strain>
    </source>
</reference>
<dbReference type="EMBL" id="KN837116">
    <property type="protein sequence ID" value="KIJ44617.1"/>
    <property type="molecule type" value="Genomic_DNA"/>
</dbReference>
<name>A0A0C9VQL3_SPHS4</name>
<protein>
    <submittedName>
        <fullName evidence="1">Unplaced genomic scaffold SPHSTscaffold_41, whole genome shotgun sequence</fullName>
    </submittedName>
</protein>
<evidence type="ECO:0000313" key="2">
    <source>
        <dbReference type="Proteomes" id="UP000054279"/>
    </source>
</evidence>
<proteinExistence type="predicted"/>
<accession>A0A0C9VQL3</accession>
<dbReference type="HOGENOM" id="CLU_063515_0_0_1"/>
<dbReference type="Proteomes" id="UP000054279">
    <property type="component" value="Unassembled WGS sequence"/>
</dbReference>
<dbReference type="AlphaFoldDB" id="A0A0C9VQL3"/>
<keyword evidence="2" id="KW-1185">Reference proteome</keyword>
<gene>
    <name evidence="1" type="ORF">M422DRAFT_251904</name>
</gene>
<organism evidence="1 2">
    <name type="scientific">Sphaerobolus stellatus (strain SS14)</name>
    <dbReference type="NCBI Taxonomy" id="990650"/>
    <lineage>
        <taxon>Eukaryota</taxon>
        <taxon>Fungi</taxon>
        <taxon>Dikarya</taxon>
        <taxon>Basidiomycota</taxon>
        <taxon>Agaricomycotina</taxon>
        <taxon>Agaricomycetes</taxon>
        <taxon>Phallomycetidae</taxon>
        <taxon>Geastrales</taxon>
        <taxon>Sphaerobolaceae</taxon>
        <taxon>Sphaerobolus</taxon>
    </lineage>
</organism>